<proteinExistence type="predicted"/>
<dbReference type="GeneID" id="6072310"/>
<protein>
    <submittedName>
        <fullName evidence="2">Predicted protein</fullName>
    </submittedName>
</protein>
<dbReference type="RefSeq" id="XP_001876890.1">
    <property type="nucleotide sequence ID" value="XM_001876855.1"/>
</dbReference>
<feature type="region of interest" description="Disordered" evidence="1">
    <location>
        <begin position="293"/>
        <end position="312"/>
    </location>
</feature>
<sequence length="936" mass="104221">MVFCTLIKNKDQDSGVASTGTSDSHSMVTFQPNYPPVDCQRSCLKCRGSYSCSQADPELLRAERFLSIIQWRCGAVDGTGKQCNGRPKMQPKPNGPSQGHTCFITCSGWLKTFKEKHQTFPIPDDMDEDVLSQLLNGSGLSQNSDTVSSHVHIVNGNAVRSLIVNHACPSKRGLYTPPHIPVGLQMDSGRLQMDYCCSSSIFSNFFFGGNPAKSSANADTGFGVVKHPHLFSSSPTTTIRDLAHPSTPRHNGHPSHHHPRHSLTAHYDRDNTSTTMWDRQVTKQMSWGKVEATKTDDEGQQHHPSWPRQQMTMTTDNNTHYHVNQTAMSLDAHAHGRRHTSKDERPRCHVADSDMATRRRMTTLFIVAESHPVNYHDDDGRPRHSTWTEWSPDGVQWSPGGVQPENIPHNHPMPPMAKASIEVKVAYQECIEAVGSAGVTVQKVDNAPSTKLLLRGKEPGQYNSALNDKQVKQDILHANWMKKNPAGMGIPGVFNLFHQEFLKQPSERYIHNIVTTEKGKTLIFTGVPFLMSLIHEVSSFKCDTTFKHIKDSSGINEWEMVIYYPQVQQETDHYECLFNDLQKHILAVTSKKMCFKRFSKGGNLSCLNADMEAVQVLGAAKSFMKTNEPNFSGILADVTPEDFATYFVHLCLTHIKKGILDFKSLVSVTDYQQLMDFPYLASIEELENFTAFVAGLKIDWESIPATMNIGEGQHHWTNQQSGIKLPLVEAILTYIKNASHSKLLHSATLETGIKSGSQTDLVHCMTHKIQCQTATTQKAHESGEAQDLAQALASEVEAEKENRRKSLACGKELRAQLKELKTGRGKKSKTPAKAHMHGVPCSPLPNASSSGRVRTVVNHQHSSTCNVKFEDVTMQMNLSSDLMPCHFLGGIDTMSDNKDFWTNLNPTDLMLDGYTLGFLGNDPTTDLSFDDHTGQF</sequence>
<accession>B0CZH7</accession>
<feature type="compositionally biased region" description="Basic residues" evidence="1">
    <location>
        <begin position="823"/>
        <end position="836"/>
    </location>
</feature>
<evidence type="ECO:0000313" key="3">
    <source>
        <dbReference type="Proteomes" id="UP000001194"/>
    </source>
</evidence>
<organism evidence="3">
    <name type="scientific">Laccaria bicolor (strain S238N-H82 / ATCC MYA-4686)</name>
    <name type="common">Bicoloured deceiver</name>
    <name type="synonym">Laccaria laccata var. bicolor</name>
    <dbReference type="NCBI Taxonomy" id="486041"/>
    <lineage>
        <taxon>Eukaryota</taxon>
        <taxon>Fungi</taxon>
        <taxon>Dikarya</taxon>
        <taxon>Basidiomycota</taxon>
        <taxon>Agaricomycotina</taxon>
        <taxon>Agaricomycetes</taxon>
        <taxon>Agaricomycetidae</taxon>
        <taxon>Agaricales</taxon>
        <taxon>Agaricineae</taxon>
        <taxon>Hydnangiaceae</taxon>
        <taxon>Laccaria</taxon>
    </lineage>
</organism>
<keyword evidence="3" id="KW-1185">Reference proteome</keyword>
<dbReference type="KEGG" id="lbc:LACBIDRAFT_323219"/>
<feature type="compositionally biased region" description="Basic residues" evidence="1">
    <location>
        <begin position="250"/>
        <end position="263"/>
    </location>
</feature>
<dbReference type="HOGENOM" id="CLU_313101_0_0_1"/>
<dbReference type="InParanoid" id="B0CZH7"/>
<dbReference type="AlphaFoldDB" id="B0CZH7"/>
<reference evidence="2 3" key="1">
    <citation type="journal article" date="2008" name="Nature">
        <title>The genome of Laccaria bicolor provides insights into mycorrhizal symbiosis.</title>
        <authorList>
            <person name="Martin F."/>
            <person name="Aerts A."/>
            <person name="Ahren D."/>
            <person name="Brun A."/>
            <person name="Danchin E.G.J."/>
            <person name="Duchaussoy F."/>
            <person name="Gibon J."/>
            <person name="Kohler A."/>
            <person name="Lindquist E."/>
            <person name="Pereda V."/>
            <person name="Salamov A."/>
            <person name="Shapiro H.J."/>
            <person name="Wuyts J."/>
            <person name="Blaudez D."/>
            <person name="Buee M."/>
            <person name="Brokstein P."/>
            <person name="Canbaeck B."/>
            <person name="Cohen D."/>
            <person name="Courty P.E."/>
            <person name="Coutinho P.M."/>
            <person name="Delaruelle C."/>
            <person name="Detter J.C."/>
            <person name="Deveau A."/>
            <person name="DiFazio S."/>
            <person name="Duplessis S."/>
            <person name="Fraissinet-Tachet L."/>
            <person name="Lucic E."/>
            <person name="Frey-Klett P."/>
            <person name="Fourrey C."/>
            <person name="Feussner I."/>
            <person name="Gay G."/>
            <person name="Grimwood J."/>
            <person name="Hoegger P.J."/>
            <person name="Jain P."/>
            <person name="Kilaru S."/>
            <person name="Labbe J."/>
            <person name="Lin Y.C."/>
            <person name="Legue V."/>
            <person name="Le Tacon F."/>
            <person name="Marmeisse R."/>
            <person name="Melayah D."/>
            <person name="Montanini B."/>
            <person name="Muratet M."/>
            <person name="Nehls U."/>
            <person name="Niculita-Hirzel H."/>
            <person name="Oudot-Le Secq M.P."/>
            <person name="Peter M."/>
            <person name="Quesneville H."/>
            <person name="Rajashekar B."/>
            <person name="Reich M."/>
            <person name="Rouhier N."/>
            <person name="Schmutz J."/>
            <person name="Yin T."/>
            <person name="Chalot M."/>
            <person name="Henrissat B."/>
            <person name="Kuees U."/>
            <person name="Lucas S."/>
            <person name="Van de Peer Y."/>
            <person name="Podila G.K."/>
            <person name="Polle A."/>
            <person name="Pukkila P.J."/>
            <person name="Richardson P.M."/>
            <person name="Rouze P."/>
            <person name="Sanders I.R."/>
            <person name="Stajich J.E."/>
            <person name="Tunlid A."/>
            <person name="Tuskan G."/>
            <person name="Grigoriev I.V."/>
        </authorList>
    </citation>
    <scope>NUCLEOTIDE SEQUENCE [LARGE SCALE GENOMIC DNA]</scope>
    <source>
        <strain evidence="3">S238N-H82 / ATCC MYA-4686</strain>
    </source>
</reference>
<feature type="region of interest" description="Disordered" evidence="1">
    <location>
        <begin position="818"/>
        <end position="847"/>
    </location>
</feature>
<evidence type="ECO:0000256" key="1">
    <source>
        <dbReference type="SAM" id="MobiDB-lite"/>
    </source>
</evidence>
<dbReference type="EMBL" id="DS547094">
    <property type="protein sequence ID" value="EDR12626.1"/>
    <property type="molecule type" value="Genomic_DNA"/>
</dbReference>
<dbReference type="Proteomes" id="UP000001194">
    <property type="component" value="Unassembled WGS sequence"/>
</dbReference>
<name>B0CZH7_LACBS</name>
<feature type="region of interest" description="Disordered" evidence="1">
    <location>
        <begin position="233"/>
        <end position="271"/>
    </location>
</feature>
<evidence type="ECO:0000313" key="2">
    <source>
        <dbReference type="EMBL" id="EDR12626.1"/>
    </source>
</evidence>
<dbReference type="OrthoDB" id="3010992at2759"/>
<gene>
    <name evidence="2" type="ORF">LACBIDRAFT_323219</name>
</gene>